<keyword evidence="5" id="KW-1185">Reference proteome</keyword>
<dbReference type="GO" id="GO:0032589">
    <property type="term" value="C:neuron projection membrane"/>
    <property type="evidence" value="ECO:0007669"/>
    <property type="project" value="TreeGrafter"/>
</dbReference>
<dbReference type="PROSITE" id="PS50835">
    <property type="entry name" value="IG_LIKE"/>
    <property type="match status" value="2"/>
</dbReference>
<keyword evidence="2" id="KW-0472">Membrane</keyword>
<proteinExistence type="predicted"/>
<dbReference type="PANTHER" id="PTHR23279">
    <property type="entry name" value="DEFECTIVE PROBOSCIS EXTENSION RESPONSE DPR -RELATED"/>
    <property type="match status" value="1"/>
</dbReference>
<dbReference type="InterPro" id="IPR036179">
    <property type="entry name" value="Ig-like_dom_sf"/>
</dbReference>
<dbReference type="InterPro" id="IPR003598">
    <property type="entry name" value="Ig_sub2"/>
</dbReference>
<evidence type="ECO:0000256" key="2">
    <source>
        <dbReference type="SAM" id="Phobius"/>
    </source>
</evidence>
<dbReference type="InterPro" id="IPR013098">
    <property type="entry name" value="Ig_I-set"/>
</dbReference>
<dbReference type="InterPro" id="IPR003599">
    <property type="entry name" value="Ig_sub"/>
</dbReference>
<protein>
    <recommendedName>
        <fullName evidence="3">Ig-like domain-containing protein</fullName>
    </recommendedName>
</protein>
<dbReference type="Proteomes" id="UP001292094">
    <property type="component" value="Unassembled WGS sequence"/>
</dbReference>
<feature type="region of interest" description="Disordered" evidence="1">
    <location>
        <begin position="42"/>
        <end position="66"/>
    </location>
</feature>
<dbReference type="InterPro" id="IPR013106">
    <property type="entry name" value="Ig_V-set"/>
</dbReference>
<dbReference type="SMART" id="SM00409">
    <property type="entry name" value="IG"/>
    <property type="match status" value="2"/>
</dbReference>
<dbReference type="SMART" id="SM00408">
    <property type="entry name" value="IGc2"/>
    <property type="match status" value="2"/>
</dbReference>
<dbReference type="PANTHER" id="PTHR23279:SF45">
    <property type="entry name" value="DEFECTIVE PROBOSCIS EXTENSION RESPONSE 12, ISOFORM C"/>
    <property type="match status" value="1"/>
</dbReference>
<organism evidence="4 5">
    <name type="scientific">Petrolisthes manimaculis</name>
    <dbReference type="NCBI Taxonomy" id="1843537"/>
    <lineage>
        <taxon>Eukaryota</taxon>
        <taxon>Metazoa</taxon>
        <taxon>Ecdysozoa</taxon>
        <taxon>Arthropoda</taxon>
        <taxon>Crustacea</taxon>
        <taxon>Multicrustacea</taxon>
        <taxon>Malacostraca</taxon>
        <taxon>Eumalacostraca</taxon>
        <taxon>Eucarida</taxon>
        <taxon>Decapoda</taxon>
        <taxon>Pleocyemata</taxon>
        <taxon>Anomura</taxon>
        <taxon>Galatheoidea</taxon>
        <taxon>Porcellanidae</taxon>
        <taxon>Petrolisthes</taxon>
    </lineage>
</organism>
<feature type="transmembrane region" description="Helical" evidence="2">
    <location>
        <begin position="20"/>
        <end position="38"/>
    </location>
</feature>
<dbReference type="GO" id="GO:0050808">
    <property type="term" value="P:synapse organization"/>
    <property type="evidence" value="ECO:0007669"/>
    <property type="project" value="TreeGrafter"/>
</dbReference>
<evidence type="ECO:0000313" key="5">
    <source>
        <dbReference type="Proteomes" id="UP001292094"/>
    </source>
</evidence>
<feature type="domain" description="Ig-like" evidence="3">
    <location>
        <begin position="178"/>
        <end position="255"/>
    </location>
</feature>
<evidence type="ECO:0000313" key="4">
    <source>
        <dbReference type="EMBL" id="KAK4302650.1"/>
    </source>
</evidence>
<name>A0AAE1P8A3_9EUCA</name>
<comment type="caution">
    <text evidence="4">The sequence shown here is derived from an EMBL/GenBank/DDBJ whole genome shotgun (WGS) entry which is preliminary data.</text>
</comment>
<dbReference type="SUPFAM" id="SSF48726">
    <property type="entry name" value="Immunoglobulin"/>
    <property type="match status" value="2"/>
</dbReference>
<dbReference type="AlphaFoldDB" id="A0AAE1P8A3"/>
<reference evidence="4" key="1">
    <citation type="submission" date="2023-11" db="EMBL/GenBank/DDBJ databases">
        <title>Genome assemblies of two species of porcelain crab, Petrolisthes cinctipes and Petrolisthes manimaculis (Anomura: Porcellanidae).</title>
        <authorList>
            <person name="Angst P."/>
        </authorList>
    </citation>
    <scope>NUCLEOTIDE SEQUENCE</scope>
    <source>
        <strain evidence="4">PB745_02</strain>
        <tissue evidence="4">Gill</tissue>
    </source>
</reference>
<dbReference type="EMBL" id="JAWZYT010002697">
    <property type="protein sequence ID" value="KAK4302650.1"/>
    <property type="molecule type" value="Genomic_DNA"/>
</dbReference>
<dbReference type="Gene3D" id="2.60.40.10">
    <property type="entry name" value="Immunoglobulins"/>
    <property type="match status" value="2"/>
</dbReference>
<evidence type="ECO:0000256" key="1">
    <source>
        <dbReference type="SAM" id="MobiDB-lite"/>
    </source>
</evidence>
<dbReference type="InterPro" id="IPR007110">
    <property type="entry name" value="Ig-like_dom"/>
</dbReference>
<keyword evidence="2" id="KW-0812">Transmembrane</keyword>
<dbReference type="Pfam" id="PF07679">
    <property type="entry name" value="I-set"/>
    <property type="match status" value="1"/>
</dbReference>
<dbReference type="InterPro" id="IPR013783">
    <property type="entry name" value="Ig-like_fold"/>
</dbReference>
<keyword evidence="2" id="KW-1133">Transmembrane helix</keyword>
<gene>
    <name evidence="4" type="ORF">Pmani_025280</name>
</gene>
<accession>A0AAE1P8A3</accession>
<sequence length="327" mass="36226">MTLVAGGSGGGGSSGGGSRWRVVAVVGLFCLALGLTSARQQHHHRSRTHHEHVASEGGGGGEDDDEDCVMRTSWELRHVLPQVDLENYTVTDIKVNTGDVAYLPCRFPQLSTLHQVSWIRRRDWNILTTGVFTYTSDTRFNVLHTQTSDDWTLQLKRVDKKDNGTYECQFVNLFVSTPRAAILGPRELYVQEGDTITLICVIQQSKPPFVFWYQGESMVNYNSRINVETRVEGARTHSRLTIHDAMNTDSGNYSCIPPNVTPAHVLVFVSQTGGDTVAAVQRRGHSTSTASTASTILTTTSTFLFVYVRLVVVALYCVVCTHCLPFR</sequence>
<dbReference type="Pfam" id="PF07686">
    <property type="entry name" value="V-set"/>
    <property type="match status" value="1"/>
</dbReference>
<feature type="domain" description="Ig-like" evidence="3">
    <location>
        <begin position="81"/>
        <end position="169"/>
    </location>
</feature>
<evidence type="ECO:0000259" key="3">
    <source>
        <dbReference type="PROSITE" id="PS50835"/>
    </source>
</evidence>
<dbReference type="InterPro" id="IPR037448">
    <property type="entry name" value="Zig-8"/>
</dbReference>
<dbReference type="SMART" id="SM00406">
    <property type="entry name" value="IGv"/>
    <property type="match status" value="1"/>
</dbReference>